<dbReference type="Proteomes" id="UP001305414">
    <property type="component" value="Unassembled WGS sequence"/>
</dbReference>
<keyword evidence="2" id="KW-1185">Reference proteome</keyword>
<evidence type="ECO:0000313" key="2">
    <source>
        <dbReference type="Proteomes" id="UP001305414"/>
    </source>
</evidence>
<name>A0AAN7UV62_9PEZI</name>
<reference evidence="1 2" key="1">
    <citation type="submission" date="2023-10" db="EMBL/GenBank/DDBJ databases">
        <title>Draft genome sequence of Xylaria bambusicola isolate GMP-LS, the root and basal stem rot pathogen of sugarcane in Indonesia.</title>
        <authorList>
            <person name="Selvaraj P."/>
            <person name="Muralishankar V."/>
            <person name="Muruganantham S."/>
            <person name="Sp S."/>
            <person name="Haryani S."/>
            <person name="Lau K.J.X."/>
            <person name="Naqvi N.I."/>
        </authorList>
    </citation>
    <scope>NUCLEOTIDE SEQUENCE [LARGE SCALE GENOMIC DNA]</scope>
    <source>
        <strain evidence="1">GMP-LS</strain>
    </source>
</reference>
<comment type="caution">
    <text evidence="1">The sequence shown here is derived from an EMBL/GenBank/DDBJ whole genome shotgun (WGS) entry which is preliminary data.</text>
</comment>
<evidence type="ECO:0000313" key="1">
    <source>
        <dbReference type="EMBL" id="KAK5633843.1"/>
    </source>
</evidence>
<dbReference type="EMBL" id="JAWHQM010000036">
    <property type="protein sequence ID" value="KAK5633843.1"/>
    <property type="molecule type" value="Genomic_DNA"/>
</dbReference>
<proteinExistence type="predicted"/>
<gene>
    <name evidence="1" type="ORF">RRF57_009557</name>
</gene>
<dbReference type="AlphaFoldDB" id="A0AAN7UV62"/>
<accession>A0AAN7UV62</accession>
<sequence>MLRIQNPLAYQCRLGSREGSLLFYIIAIEWDDAQNAAHGRIFVVQTLENLVCVHEQRDMGLERTILRERMLLGELNPRSIKRTMPFWPCGVAVALH</sequence>
<organism evidence="1 2">
    <name type="scientific">Xylaria bambusicola</name>
    <dbReference type="NCBI Taxonomy" id="326684"/>
    <lineage>
        <taxon>Eukaryota</taxon>
        <taxon>Fungi</taxon>
        <taxon>Dikarya</taxon>
        <taxon>Ascomycota</taxon>
        <taxon>Pezizomycotina</taxon>
        <taxon>Sordariomycetes</taxon>
        <taxon>Xylariomycetidae</taxon>
        <taxon>Xylariales</taxon>
        <taxon>Xylariaceae</taxon>
        <taxon>Xylaria</taxon>
    </lineage>
</organism>
<protein>
    <submittedName>
        <fullName evidence="1">Uncharacterized protein</fullName>
    </submittedName>
</protein>